<name>A0A2B5W3L2_9BACI</name>
<sequence>MSRQEIRKPQSKIEITTDFRNEFYIPEGEEVVDFTLHEVLGGQGNGISIKMKIYEAPETGTDLVFSYVKPSGEIRRTVEHVYTGSWIDIVFENTVELLVSAKGPLKGGYNTTSRCIV</sequence>
<evidence type="ECO:0000313" key="1">
    <source>
        <dbReference type="EMBL" id="PGG84704.1"/>
    </source>
</evidence>
<comment type="caution">
    <text evidence="1">The sequence shown here is derived from an EMBL/GenBank/DDBJ whole genome shotgun (WGS) entry which is preliminary data.</text>
</comment>
<evidence type="ECO:0000313" key="2">
    <source>
        <dbReference type="Proteomes" id="UP000225320"/>
    </source>
</evidence>
<dbReference type="Proteomes" id="UP000225320">
    <property type="component" value="Unassembled WGS sequence"/>
</dbReference>
<gene>
    <name evidence="1" type="ORF">CON73_25185</name>
</gene>
<dbReference type="RefSeq" id="WP_098651962.1">
    <property type="nucleotide sequence ID" value="NZ_NVHF01000058.1"/>
</dbReference>
<organism evidence="1 2">
    <name type="scientific">Bacillus toyonensis</name>
    <dbReference type="NCBI Taxonomy" id="155322"/>
    <lineage>
        <taxon>Bacteria</taxon>
        <taxon>Bacillati</taxon>
        <taxon>Bacillota</taxon>
        <taxon>Bacilli</taxon>
        <taxon>Bacillales</taxon>
        <taxon>Bacillaceae</taxon>
        <taxon>Bacillus</taxon>
        <taxon>Bacillus cereus group</taxon>
    </lineage>
</organism>
<protein>
    <submittedName>
        <fullName evidence="1">Uncharacterized protein</fullName>
    </submittedName>
</protein>
<proteinExistence type="predicted"/>
<accession>A0A2B5W3L2</accession>
<dbReference type="EMBL" id="NVOI01000108">
    <property type="protein sequence ID" value="PGG84704.1"/>
    <property type="molecule type" value="Genomic_DNA"/>
</dbReference>
<reference evidence="1 2" key="1">
    <citation type="submission" date="2017-09" db="EMBL/GenBank/DDBJ databases">
        <title>Large-scale bioinformatics analysis of Bacillus genomes uncovers conserved roles of natural products in bacterial physiology.</title>
        <authorList>
            <consortium name="Agbiome Team Llc"/>
            <person name="Bleich R.M."/>
            <person name="Grubbs K.J."/>
            <person name="Santa Maria K.C."/>
            <person name="Allen S.E."/>
            <person name="Farag S."/>
            <person name="Shank E.A."/>
            <person name="Bowers A."/>
        </authorList>
    </citation>
    <scope>NUCLEOTIDE SEQUENCE [LARGE SCALE GENOMIC DNA]</scope>
    <source>
        <strain evidence="1 2">AFS094862</strain>
    </source>
</reference>
<dbReference type="AlphaFoldDB" id="A0A2B5W3L2"/>